<gene>
    <name evidence="1" type="ORF">BLA6863_04726</name>
</gene>
<dbReference type="Proteomes" id="UP000494170">
    <property type="component" value="Unassembled WGS sequence"/>
</dbReference>
<reference evidence="1 2" key="1">
    <citation type="submission" date="2019-09" db="EMBL/GenBank/DDBJ databases">
        <authorList>
            <person name="Depoorter E."/>
        </authorList>
    </citation>
    <scope>NUCLEOTIDE SEQUENCE [LARGE SCALE GENOMIC DNA]</scope>
    <source>
        <strain evidence="1">LMG 6863</strain>
    </source>
</reference>
<name>A0A6P2NUD0_BURL3</name>
<dbReference type="AlphaFoldDB" id="A0A6P2NUD0"/>
<dbReference type="InterPro" id="IPR042257">
    <property type="entry name" value="DGOK_C"/>
</dbReference>
<proteinExistence type="predicted"/>
<dbReference type="EMBL" id="CABVPY010000033">
    <property type="protein sequence ID" value="VWB98445.1"/>
    <property type="molecule type" value="Genomic_DNA"/>
</dbReference>
<dbReference type="InterPro" id="IPR007729">
    <property type="entry name" value="DGOK"/>
</dbReference>
<dbReference type="GO" id="GO:0034194">
    <property type="term" value="P:D-galactonate catabolic process"/>
    <property type="evidence" value="ECO:0007669"/>
    <property type="project" value="InterPro"/>
</dbReference>
<organism evidence="1 2">
    <name type="scientific">Burkholderia lata (strain ATCC 17760 / DSM 23089 / LMG 22485 / NCIMB 9086 / R18194 / 383)</name>
    <dbReference type="NCBI Taxonomy" id="482957"/>
    <lineage>
        <taxon>Bacteria</taxon>
        <taxon>Pseudomonadati</taxon>
        <taxon>Pseudomonadota</taxon>
        <taxon>Betaproteobacteria</taxon>
        <taxon>Burkholderiales</taxon>
        <taxon>Burkholderiaceae</taxon>
        <taxon>Burkholderia</taxon>
        <taxon>Burkholderia cepacia complex</taxon>
    </lineage>
</organism>
<accession>A0A6P2NUD0</accession>
<evidence type="ECO:0000313" key="2">
    <source>
        <dbReference type="Proteomes" id="UP000494170"/>
    </source>
</evidence>
<dbReference type="GO" id="GO:0008671">
    <property type="term" value="F:2-dehydro-3-deoxygalactonokinase activity"/>
    <property type="evidence" value="ECO:0007669"/>
    <property type="project" value="InterPro"/>
</dbReference>
<dbReference type="Gene3D" id="3.30.420.310">
    <property type="entry name" value="2-keto-3-deoxy-galactonokinase, C-terminal domain"/>
    <property type="match status" value="1"/>
</dbReference>
<keyword evidence="1" id="KW-0418">Kinase</keyword>
<dbReference type="Pfam" id="PF05035">
    <property type="entry name" value="DGOK"/>
    <property type="match status" value="1"/>
</dbReference>
<keyword evidence="1" id="KW-0808">Transferase</keyword>
<sequence>MHELGDSLAVYVCGMAGARQGWQEVPYVNCPAREVDLADGVSVVRGSKIVANLIPGVMRSRTGALPDVMRGEETQLLGMGISEQGAVILPGTHSKWAVVANGEIVDFQTFMTGDLYAALSEHTILKQFMRVDDEYVESAFARGVELARESAGDMMRILFSVRASVLLGKLAPEGGGSFLSGLLIGCEVLSGDRALGAIGRYSVVGSQQLMSRYSTAGTLLGIEINPGPEDAAFQGCFRIARLRARLSLD</sequence>
<protein>
    <submittedName>
        <fullName evidence="1">Galactonokinase</fullName>
    </submittedName>
</protein>
<evidence type="ECO:0000313" key="1">
    <source>
        <dbReference type="EMBL" id="VWB98445.1"/>
    </source>
</evidence>